<dbReference type="EMBL" id="BSDY01000001">
    <property type="protein sequence ID" value="GLI54571.1"/>
    <property type="molecule type" value="Genomic_DNA"/>
</dbReference>
<sequence>MERKSLIKEIKILHDEIDRECSDKLEVLNRCFEEGRECEDCALEGECRFNLPKLLEISRLYEELYSKSS</sequence>
<dbReference type="RefSeq" id="WP_281832282.1">
    <property type="nucleotide sequence ID" value="NZ_BSDY01000001.1"/>
</dbReference>
<evidence type="ECO:0000313" key="2">
    <source>
        <dbReference type="Proteomes" id="UP001144471"/>
    </source>
</evidence>
<accession>A0A9W6LKS8</accession>
<organism evidence="1 2">
    <name type="scientific">Propionigenium maris DSM 9537</name>
    <dbReference type="NCBI Taxonomy" id="1123000"/>
    <lineage>
        <taxon>Bacteria</taxon>
        <taxon>Fusobacteriati</taxon>
        <taxon>Fusobacteriota</taxon>
        <taxon>Fusobacteriia</taxon>
        <taxon>Fusobacteriales</taxon>
        <taxon>Fusobacteriaceae</taxon>
        <taxon>Propionigenium</taxon>
    </lineage>
</organism>
<proteinExistence type="predicted"/>
<protein>
    <submittedName>
        <fullName evidence="1">Uncharacterized protein</fullName>
    </submittedName>
</protein>
<reference evidence="1" key="1">
    <citation type="submission" date="2022-12" db="EMBL/GenBank/DDBJ databases">
        <title>Reference genome sequencing for broad-spectrum identification of bacterial and archaeal isolates by mass spectrometry.</title>
        <authorList>
            <person name="Sekiguchi Y."/>
            <person name="Tourlousse D.M."/>
        </authorList>
    </citation>
    <scope>NUCLEOTIDE SEQUENCE</scope>
    <source>
        <strain evidence="1">10succ1</strain>
    </source>
</reference>
<evidence type="ECO:0000313" key="1">
    <source>
        <dbReference type="EMBL" id="GLI54571.1"/>
    </source>
</evidence>
<dbReference type="AlphaFoldDB" id="A0A9W6LKS8"/>
<dbReference type="Proteomes" id="UP001144471">
    <property type="component" value="Unassembled WGS sequence"/>
</dbReference>
<comment type="caution">
    <text evidence="1">The sequence shown here is derived from an EMBL/GenBank/DDBJ whole genome shotgun (WGS) entry which is preliminary data.</text>
</comment>
<name>A0A9W6LKS8_9FUSO</name>
<gene>
    <name evidence="1" type="ORF">PM10SUCC1_00860</name>
</gene>
<keyword evidence="2" id="KW-1185">Reference proteome</keyword>